<dbReference type="Proteomes" id="UP000789920">
    <property type="component" value="Unassembled WGS sequence"/>
</dbReference>
<evidence type="ECO:0000313" key="2">
    <source>
        <dbReference type="Proteomes" id="UP000789920"/>
    </source>
</evidence>
<protein>
    <submittedName>
        <fullName evidence="1">33721_t:CDS:1</fullName>
    </submittedName>
</protein>
<reference evidence="1" key="1">
    <citation type="submission" date="2021-06" db="EMBL/GenBank/DDBJ databases">
        <authorList>
            <person name="Kallberg Y."/>
            <person name="Tangrot J."/>
            <person name="Rosling A."/>
        </authorList>
    </citation>
    <scope>NUCLEOTIDE SEQUENCE</scope>
    <source>
        <strain evidence="1">MA461A</strain>
    </source>
</reference>
<name>A0ACA9SD98_9GLOM</name>
<gene>
    <name evidence="1" type="ORF">RPERSI_LOCUS29317</name>
</gene>
<feature type="non-terminal residue" evidence="1">
    <location>
        <position position="1"/>
    </location>
</feature>
<comment type="caution">
    <text evidence="1">The sequence shown here is derived from an EMBL/GenBank/DDBJ whole genome shotgun (WGS) entry which is preliminary data.</text>
</comment>
<evidence type="ECO:0000313" key="1">
    <source>
        <dbReference type="EMBL" id="CAG8834816.1"/>
    </source>
</evidence>
<feature type="non-terminal residue" evidence="1">
    <location>
        <position position="271"/>
    </location>
</feature>
<keyword evidence="2" id="KW-1185">Reference proteome</keyword>
<organism evidence="1 2">
    <name type="scientific">Racocetra persica</name>
    <dbReference type="NCBI Taxonomy" id="160502"/>
    <lineage>
        <taxon>Eukaryota</taxon>
        <taxon>Fungi</taxon>
        <taxon>Fungi incertae sedis</taxon>
        <taxon>Mucoromycota</taxon>
        <taxon>Glomeromycotina</taxon>
        <taxon>Glomeromycetes</taxon>
        <taxon>Diversisporales</taxon>
        <taxon>Gigasporaceae</taxon>
        <taxon>Racocetra</taxon>
    </lineage>
</organism>
<proteinExistence type="predicted"/>
<accession>A0ACA9SD98</accession>
<sequence length="271" mass="29772">IRNNFAHVMNEREQIISEYDMNNSGVNNSIQNFTTSSDENITSENSYNKHPGSDSDIIEDPVVPKSNEPKKPTTGILYDIDALKRHAEMVSRYSSNKREQSTSSSQSSQLVRTESISSSSLDKKSSKDNIIGSAQDIITTNDEQEMIAPKLVLEIPNSNTNSQTSPPVQPVQPENNNKSLTNEPESIPSSPPPSPYSPVSLISPFSDAPSGRGSPPPISPRNPLRNSSYEKRLQKKMIVKRNDSTGSNHSSGSDDKHDKHDSRDSGTSSKF</sequence>
<dbReference type="EMBL" id="CAJVQC010110202">
    <property type="protein sequence ID" value="CAG8834816.1"/>
    <property type="molecule type" value="Genomic_DNA"/>
</dbReference>